<protein>
    <recommendedName>
        <fullName evidence="5">Ketoreductase domain-containing protein</fullName>
    </recommendedName>
</protein>
<evidence type="ECO:0000259" key="5">
    <source>
        <dbReference type="SMART" id="SM00822"/>
    </source>
</evidence>
<gene>
    <name evidence="6" type="ORF">LECACI_7A001942</name>
</gene>
<dbReference type="CDD" id="cd05233">
    <property type="entry name" value="SDR_c"/>
    <property type="match status" value="1"/>
</dbReference>
<name>A0AAI9E8E9_9PEZI</name>
<evidence type="ECO:0000256" key="3">
    <source>
        <dbReference type="ARBA" id="ARBA00023002"/>
    </source>
</evidence>
<comment type="caution">
    <text evidence="6">The sequence shown here is derived from an EMBL/GenBank/DDBJ whole genome shotgun (WGS) entry which is preliminary data.</text>
</comment>
<dbReference type="PANTHER" id="PTHR24321:SF8">
    <property type="entry name" value="ESTRADIOL 17-BETA-DEHYDROGENASE 8-RELATED"/>
    <property type="match status" value="1"/>
</dbReference>
<evidence type="ECO:0000313" key="6">
    <source>
        <dbReference type="EMBL" id="CAK3868550.1"/>
    </source>
</evidence>
<reference evidence="6" key="1">
    <citation type="submission" date="2023-11" db="EMBL/GenBank/DDBJ databases">
        <authorList>
            <person name="Alioto T."/>
            <person name="Alioto T."/>
            <person name="Gomez Garrido J."/>
        </authorList>
    </citation>
    <scope>NUCLEOTIDE SEQUENCE</scope>
</reference>
<dbReference type="InterPro" id="IPR057326">
    <property type="entry name" value="KR_dom"/>
</dbReference>
<keyword evidence="7" id="KW-1185">Reference proteome</keyword>
<dbReference type="FunFam" id="3.40.50.720:FF:000084">
    <property type="entry name" value="Short-chain dehydrogenase reductase"/>
    <property type="match status" value="1"/>
</dbReference>
<organism evidence="6 7">
    <name type="scientific">Lecanosticta acicola</name>
    <dbReference type="NCBI Taxonomy" id="111012"/>
    <lineage>
        <taxon>Eukaryota</taxon>
        <taxon>Fungi</taxon>
        <taxon>Dikarya</taxon>
        <taxon>Ascomycota</taxon>
        <taxon>Pezizomycotina</taxon>
        <taxon>Dothideomycetes</taxon>
        <taxon>Dothideomycetidae</taxon>
        <taxon>Mycosphaerellales</taxon>
        <taxon>Mycosphaerellaceae</taxon>
        <taxon>Lecanosticta</taxon>
    </lineage>
</organism>
<dbReference type="EMBL" id="CAVMBE010000008">
    <property type="protein sequence ID" value="CAK3868550.1"/>
    <property type="molecule type" value="Genomic_DNA"/>
</dbReference>
<dbReference type="SMART" id="SM00822">
    <property type="entry name" value="PKS_KR"/>
    <property type="match status" value="1"/>
</dbReference>
<evidence type="ECO:0000256" key="4">
    <source>
        <dbReference type="ARBA" id="ARBA00023027"/>
    </source>
</evidence>
<dbReference type="Pfam" id="PF13561">
    <property type="entry name" value="adh_short_C2"/>
    <property type="match status" value="1"/>
</dbReference>
<dbReference type="GO" id="GO:0016491">
    <property type="term" value="F:oxidoreductase activity"/>
    <property type="evidence" value="ECO:0007669"/>
    <property type="project" value="UniProtKB-KW"/>
</dbReference>
<evidence type="ECO:0000313" key="7">
    <source>
        <dbReference type="Proteomes" id="UP001296104"/>
    </source>
</evidence>
<feature type="domain" description="Ketoreductase" evidence="5">
    <location>
        <begin position="6"/>
        <end position="190"/>
    </location>
</feature>
<dbReference type="InterPro" id="IPR036291">
    <property type="entry name" value="NAD(P)-bd_dom_sf"/>
</dbReference>
<dbReference type="Proteomes" id="UP001296104">
    <property type="component" value="Unassembled WGS sequence"/>
</dbReference>
<accession>A0AAI9E8E9</accession>
<keyword evidence="4" id="KW-0520">NAD</keyword>
<dbReference type="PRINTS" id="PR00081">
    <property type="entry name" value="GDHRDH"/>
</dbReference>
<keyword evidence="3" id="KW-0560">Oxidoreductase</keyword>
<evidence type="ECO:0000256" key="1">
    <source>
        <dbReference type="ARBA" id="ARBA00006484"/>
    </source>
</evidence>
<dbReference type="SUPFAM" id="SSF51735">
    <property type="entry name" value="NAD(P)-binding Rossmann-fold domains"/>
    <property type="match status" value="1"/>
</dbReference>
<proteinExistence type="inferred from homology"/>
<dbReference type="Gene3D" id="3.40.50.720">
    <property type="entry name" value="NAD(P)-binding Rossmann-like Domain"/>
    <property type="match status" value="1"/>
</dbReference>
<dbReference type="PANTHER" id="PTHR24321">
    <property type="entry name" value="DEHYDROGENASES, SHORT CHAIN"/>
    <property type="match status" value="1"/>
</dbReference>
<dbReference type="AlphaFoldDB" id="A0AAI9E8E9"/>
<sequence>MSFEGKVYAITGAASGIGLSIAKHLHARGAKISLADISEKGLQEAANSIGSEDKILTSVCDVRNLEHVKSWIQNTIDKFGKLDGAANFAGVLASQNGKIIEDQDEEDWERVLGINLTGVMHCLKVQLPHLKPGSSIVNASSIAGIRGLPGLAAYGASKHGVAGLTKICASDYASKRIRINAVAPGTVETPMSAAFVGKNEGYDQWFKSVVPMGRKAQPDELAKVTLFLLGEESSYVTGQVWSVDGGWSGM</sequence>
<evidence type="ECO:0000256" key="2">
    <source>
        <dbReference type="ARBA" id="ARBA00022857"/>
    </source>
</evidence>
<comment type="similarity">
    <text evidence="1">Belongs to the short-chain dehydrogenases/reductases (SDR) family.</text>
</comment>
<dbReference type="PRINTS" id="PR00080">
    <property type="entry name" value="SDRFAMILY"/>
</dbReference>
<dbReference type="InterPro" id="IPR002347">
    <property type="entry name" value="SDR_fam"/>
</dbReference>
<keyword evidence="2" id="KW-0521">NADP</keyword>